<evidence type="ECO:0000313" key="2">
    <source>
        <dbReference type="Proteomes" id="UP000790709"/>
    </source>
</evidence>
<evidence type="ECO:0000313" key="1">
    <source>
        <dbReference type="EMBL" id="KAH7918553.1"/>
    </source>
</evidence>
<comment type="caution">
    <text evidence="1">The sequence shown here is derived from an EMBL/GenBank/DDBJ whole genome shotgun (WGS) entry which is preliminary data.</text>
</comment>
<dbReference type="EMBL" id="MU266769">
    <property type="protein sequence ID" value="KAH7918553.1"/>
    <property type="molecule type" value="Genomic_DNA"/>
</dbReference>
<sequence>MRVSATLCGRRLLGRVITCTRTVRGHSQSHQSLDESESEWAGALTVDSSPGGVQVKETAGYCWQLVTPRVCLVPGLWSPLGWLARQTSNIVDSQISIVKPDGARAEPEHPGRPACGQRRKRRWMNPVGLSASSPSEHNNTGVRHATYDAPHPQPEFIAP</sequence>
<name>A0ACB8B127_9AGAM</name>
<keyword evidence="2" id="KW-1185">Reference proteome</keyword>
<protein>
    <submittedName>
        <fullName evidence="1">Uncharacterized protein</fullName>
    </submittedName>
</protein>
<reference evidence="1" key="1">
    <citation type="journal article" date="2021" name="New Phytol.">
        <title>Evolutionary innovations through gain and loss of genes in the ectomycorrhizal Boletales.</title>
        <authorList>
            <person name="Wu G."/>
            <person name="Miyauchi S."/>
            <person name="Morin E."/>
            <person name="Kuo A."/>
            <person name="Drula E."/>
            <person name="Varga T."/>
            <person name="Kohler A."/>
            <person name="Feng B."/>
            <person name="Cao Y."/>
            <person name="Lipzen A."/>
            <person name="Daum C."/>
            <person name="Hundley H."/>
            <person name="Pangilinan J."/>
            <person name="Johnson J."/>
            <person name="Barry K."/>
            <person name="LaButti K."/>
            <person name="Ng V."/>
            <person name="Ahrendt S."/>
            <person name="Min B."/>
            <person name="Choi I.G."/>
            <person name="Park H."/>
            <person name="Plett J.M."/>
            <person name="Magnuson J."/>
            <person name="Spatafora J.W."/>
            <person name="Nagy L.G."/>
            <person name="Henrissat B."/>
            <person name="Grigoriev I.V."/>
            <person name="Yang Z.L."/>
            <person name="Xu J."/>
            <person name="Martin F.M."/>
        </authorList>
    </citation>
    <scope>NUCLEOTIDE SEQUENCE</scope>
    <source>
        <strain evidence="1">KUC20120723A-06</strain>
    </source>
</reference>
<dbReference type="Proteomes" id="UP000790709">
    <property type="component" value="Unassembled WGS sequence"/>
</dbReference>
<organism evidence="1 2">
    <name type="scientific">Leucogyrophana mollusca</name>
    <dbReference type="NCBI Taxonomy" id="85980"/>
    <lineage>
        <taxon>Eukaryota</taxon>
        <taxon>Fungi</taxon>
        <taxon>Dikarya</taxon>
        <taxon>Basidiomycota</taxon>
        <taxon>Agaricomycotina</taxon>
        <taxon>Agaricomycetes</taxon>
        <taxon>Agaricomycetidae</taxon>
        <taxon>Boletales</taxon>
        <taxon>Boletales incertae sedis</taxon>
        <taxon>Leucogyrophana</taxon>
    </lineage>
</organism>
<accession>A0ACB8B127</accession>
<proteinExistence type="predicted"/>
<gene>
    <name evidence="1" type="ORF">BV22DRAFT_1041687</name>
</gene>